<keyword evidence="2" id="KW-1185">Reference proteome</keyword>
<dbReference type="Proteomes" id="UP000320660">
    <property type="component" value="Segment"/>
</dbReference>
<dbReference type="RefSeq" id="YP_009843288.1">
    <property type="nucleotide sequence ID" value="NC_048747.1"/>
</dbReference>
<sequence>MGKYTPPVEEQVFEQVETKEVTAVEEELPKATESEKFKAIEEPGAKILLEKVDKFITLLAGRRNVPSEKYGEEQLNFMQALDDTLKEDYAIFTTVMDYMVNSVRREPKAFAMDRLFVHTQHPEVKRAKKEQYLQKHMALLSAIVTLGRNLKDRHRVGRQVDIVMLTKGYHPKVAQNLQNYFSRTYS</sequence>
<reference evidence="1 2" key="1">
    <citation type="submission" date="2019-01" db="EMBL/GenBank/DDBJ databases">
        <authorList>
            <person name="Le T.S."/>
            <person name="Kurtboke I."/>
        </authorList>
    </citation>
    <scope>NUCLEOTIDE SEQUENCE [LARGE SCALE GENOMIC DNA]</scope>
</reference>
<name>A0A513PWL2_9CAUD</name>
<protein>
    <submittedName>
        <fullName evidence="1">Uncharacterized protein</fullName>
    </submittedName>
</protein>
<organism evidence="1 2">
    <name type="scientific">Vibrio phage 2 TSL-2019</name>
    <dbReference type="NCBI Taxonomy" id="2508172"/>
    <lineage>
        <taxon>Viruses</taxon>
        <taxon>Duplodnaviria</taxon>
        <taxon>Heunggongvirae</taxon>
        <taxon>Uroviricota</taxon>
        <taxon>Caudoviricetes</taxon>
        <taxon>Chimalliviridae</taxon>
        <taxon>Gorgonvirinae</taxon>
        <taxon>Aphroditevirus</taxon>
        <taxon>Aphroditevirus av2TSL2019</taxon>
    </lineage>
</organism>
<dbReference type="EMBL" id="MK368614">
    <property type="protein sequence ID" value="QAU04341.1"/>
    <property type="molecule type" value="Genomic_DNA"/>
</dbReference>
<accession>A0A513PWL2</accession>
<evidence type="ECO:0000313" key="1">
    <source>
        <dbReference type="EMBL" id="QAU04341.1"/>
    </source>
</evidence>
<dbReference type="GeneID" id="55613554"/>
<evidence type="ECO:0000313" key="2">
    <source>
        <dbReference type="Proteomes" id="UP000320660"/>
    </source>
</evidence>
<proteinExistence type="predicted"/>
<dbReference type="KEGG" id="vg:55613554"/>